<name>W7Y3E8_9BACT</name>
<dbReference type="eggNOG" id="COG0858">
    <property type="taxonomic scope" value="Bacteria"/>
</dbReference>
<dbReference type="HAMAP" id="MF_00003">
    <property type="entry name" value="RbfA"/>
    <property type="match status" value="1"/>
</dbReference>
<dbReference type="Gene3D" id="3.30.300.20">
    <property type="match status" value="1"/>
</dbReference>
<evidence type="ECO:0000256" key="2">
    <source>
        <dbReference type="HAMAP-Rule" id="MF_00003"/>
    </source>
</evidence>
<dbReference type="OrthoDB" id="9811910at2"/>
<dbReference type="EMBL" id="BAMD01000083">
    <property type="protein sequence ID" value="GAF05380.1"/>
    <property type="molecule type" value="Genomic_DNA"/>
</dbReference>
<comment type="similarity">
    <text evidence="2">Belongs to the RbfA family.</text>
</comment>
<dbReference type="STRING" id="869213.GCA_000517085_03962"/>
<dbReference type="InterPro" id="IPR000238">
    <property type="entry name" value="RbfA"/>
</dbReference>
<sequence length="112" mass="12878">METTRQKKISRLLQRELSEIFLREAKPLTLGAMVSVSKVRVSPDLGLAKAYISIFPTDKKDDIYKEIDKGTSGIRRHLGMRVGKQLRVVPNLQFFVDDSLDYIDNIDRLLKE</sequence>
<dbReference type="GO" id="GO:0005829">
    <property type="term" value="C:cytosol"/>
    <property type="evidence" value="ECO:0007669"/>
    <property type="project" value="TreeGrafter"/>
</dbReference>
<dbReference type="GO" id="GO:0043024">
    <property type="term" value="F:ribosomal small subunit binding"/>
    <property type="evidence" value="ECO:0007669"/>
    <property type="project" value="TreeGrafter"/>
</dbReference>
<reference evidence="3 4" key="1">
    <citation type="journal article" date="2014" name="Genome Announc.">
        <title>Draft Genome Sequence of Cytophaga fermentans JCM 21142T, a Facultative Anaerobe Isolated from Marine Mud.</title>
        <authorList>
            <person name="Starns D."/>
            <person name="Oshima K."/>
            <person name="Suda W."/>
            <person name="Iino T."/>
            <person name="Yuki M."/>
            <person name="Inoue J."/>
            <person name="Kitamura K."/>
            <person name="Iida T."/>
            <person name="Darby A."/>
            <person name="Hattori M."/>
            <person name="Ohkuma M."/>
        </authorList>
    </citation>
    <scope>NUCLEOTIDE SEQUENCE [LARGE SCALE GENOMIC DNA]</scope>
    <source>
        <strain evidence="3 4">JCM 21142</strain>
    </source>
</reference>
<comment type="subunit">
    <text evidence="2">Monomer. Binds 30S ribosomal subunits, but not 50S ribosomal subunits or 70S ribosomes.</text>
</comment>
<comment type="function">
    <text evidence="2">One of several proteins that assist in the late maturation steps of the functional core of the 30S ribosomal subunit. Associates with free 30S ribosomal subunits (but not with 30S subunits that are part of 70S ribosomes or polysomes). Required for efficient processing of 16S rRNA. May interact with the 5'-terminal helix region of 16S rRNA.</text>
</comment>
<dbReference type="PANTHER" id="PTHR33515:SF1">
    <property type="entry name" value="RIBOSOME-BINDING FACTOR A, CHLOROPLASTIC-RELATED"/>
    <property type="match status" value="1"/>
</dbReference>
<protein>
    <recommendedName>
        <fullName evidence="2">Ribosome-binding factor A</fullName>
    </recommendedName>
</protein>
<dbReference type="InterPro" id="IPR015946">
    <property type="entry name" value="KH_dom-like_a/b"/>
</dbReference>
<dbReference type="Proteomes" id="UP000019402">
    <property type="component" value="Unassembled WGS sequence"/>
</dbReference>
<dbReference type="SUPFAM" id="SSF89919">
    <property type="entry name" value="Ribosome-binding factor A, RbfA"/>
    <property type="match status" value="1"/>
</dbReference>
<keyword evidence="1 2" id="KW-0690">Ribosome biogenesis</keyword>
<dbReference type="RefSeq" id="WP_027473275.1">
    <property type="nucleotide sequence ID" value="NZ_BAMD01000083.1"/>
</dbReference>
<dbReference type="PANTHER" id="PTHR33515">
    <property type="entry name" value="RIBOSOME-BINDING FACTOR A, CHLOROPLASTIC-RELATED"/>
    <property type="match status" value="1"/>
</dbReference>
<dbReference type="Pfam" id="PF02033">
    <property type="entry name" value="RBFA"/>
    <property type="match status" value="1"/>
</dbReference>
<evidence type="ECO:0000313" key="4">
    <source>
        <dbReference type="Proteomes" id="UP000019402"/>
    </source>
</evidence>
<proteinExistence type="inferred from homology"/>
<organism evidence="3 4">
    <name type="scientific">Saccharicrinis fermentans DSM 9555 = JCM 21142</name>
    <dbReference type="NCBI Taxonomy" id="869213"/>
    <lineage>
        <taxon>Bacteria</taxon>
        <taxon>Pseudomonadati</taxon>
        <taxon>Bacteroidota</taxon>
        <taxon>Bacteroidia</taxon>
        <taxon>Marinilabiliales</taxon>
        <taxon>Marinilabiliaceae</taxon>
        <taxon>Saccharicrinis</taxon>
    </lineage>
</organism>
<dbReference type="InterPro" id="IPR023799">
    <property type="entry name" value="RbfA_dom_sf"/>
</dbReference>
<keyword evidence="2" id="KW-0963">Cytoplasm</keyword>
<keyword evidence="4" id="KW-1185">Reference proteome</keyword>
<gene>
    <name evidence="2" type="primary">rbfA</name>
    <name evidence="3" type="ORF">JCM21142_104112</name>
</gene>
<evidence type="ECO:0000313" key="3">
    <source>
        <dbReference type="EMBL" id="GAF05380.1"/>
    </source>
</evidence>
<dbReference type="GO" id="GO:0030490">
    <property type="term" value="P:maturation of SSU-rRNA"/>
    <property type="evidence" value="ECO:0007669"/>
    <property type="project" value="UniProtKB-UniRule"/>
</dbReference>
<comment type="caution">
    <text evidence="3">The sequence shown here is derived from an EMBL/GenBank/DDBJ whole genome shotgun (WGS) entry which is preliminary data.</text>
</comment>
<comment type="subcellular location">
    <subcellularLocation>
        <location evidence="2">Cytoplasm</location>
    </subcellularLocation>
</comment>
<dbReference type="NCBIfam" id="TIGR00082">
    <property type="entry name" value="rbfA"/>
    <property type="match status" value="1"/>
</dbReference>
<evidence type="ECO:0000256" key="1">
    <source>
        <dbReference type="ARBA" id="ARBA00022517"/>
    </source>
</evidence>
<accession>W7Y3E8</accession>
<dbReference type="AlphaFoldDB" id="W7Y3E8"/>